<dbReference type="Proteomes" id="UP000198863">
    <property type="component" value="Unassembled WGS sequence"/>
</dbReference>
<reference evidence="4" key="1">
    <citation type="submission" date="2016-10" db="EMBL/GenBank/DDBJ databases">
        <authorList>
            <person name="Varghese N."/>
            <person name="Submissions S."/>
        </authorList>
    </citation>
    <scope>NUCLEOTIDE SEQUENCE [LARGE SCALE GENOMIC DNA]</scope>
    <source>
        <strain evidence="4">DSM 44526</strain>
    </source>
</reference>
<feature type="compositionally biased region" description="Low complexity" evidence="1">
    <location>
        <begin position="251"/>
        <end position="261"/>
    </location>
</feature>
<feature type="signal peptide" evidence="2">
    <location>
        <begin position="1"/>
        <end position="31"/>
    </location>
</feature>
<feature type="chain" id="PRO_5011769958" evidence="2">
    <location>
        <begin position="32"/>
        <end position="346"/>
    </location>
</feature>
<feature type="region of interest" description="Disordered" evidence="1">
    <location>
        <begin position="294"/>
        <end position="314"/>
    </location>
</feature>
<dbReference type="EMBL" id="FNCF01000006">
    <property type="protein sequence ID" value="SDG84639.1"/>
    <property type="molecule type" value="Genomic_DNA"/>
</dbReference>
<keyword evidence="4" id="KW-1185">Reference proteome</keyword>
<proteinExistence type="predicted"/>
<evidence type="ECO:0000256" key="1">
    <source>
        <dbReference type="SAM" id="MobiDB-lite"/>
    </source>
</evidence>
<evidence type="ECO:0000256" key="2">
    <source>
        <dbReference type="SAM" id="SignalP"/>
    </source>
</evidence>
<keyword evidence="2" id="KW-0732">Signal</keyword>
<dbReference type="AlphaFoldDB" id="A0A1G7XK97"/>
<feature type="compositionally biased region" description="Low complexity" evidence="1">
    <location>
        <begin position="181"/>
        <end position="218"/>
    </location>
</feature>
<evidence type="ECO:0000313" key="3">
    <source>
        <dbReference type="EMBL" id="SDG84639.1"/>
    </source>
</evidence>
<feature type="region of interest" description="Disordered" evidence="1">
    <location>
        <begin position="250"/>
        <end position="269"/>
    </location>
</feature>
<name>A0A1G7XK97_9ACTN</name>
<gene>
    <name evidence="3" type="ORF">SAMN05660324_3696</name>
</gene>
<evidence type="ECO:0000313" key="4">
    <source>
        <dbReference type="Proteomes" id="UP000198863"/>
    </source>
</evidence>
<feature type="compositionally biased region" description="Low complexity" evidence="1">
    <location>
        <begin position="303"/>
        <end position="314"/>
    </location>
</feature>
<organism evidence="3 4">
    <name type="scientific">Klenkia brasiliensis</name>
    <dbReference type="NCBI Taxonomy" id="333142"/>
    <lineage>
        <taxon>Bacteria</taxon>
        <taxon>Bacillati</taxon>
        <taxon>Actinomycetota</taxon>
        <taxon>Actinomycetes</taxon>
        <taxon>Geodermatophilales</taxon>
        <taxon>Geodermatophilaceae</taxon>
        <taxon>Klenkia</taxon>
    </lineage>
</organism>
<sequence length="346" mass="33587">MHSGVIARSARRGIAVLTLGWLLAMAGSVLAAPAATAAPTATVEIKTLTPPTVSIDAGGTVTFVNSVASYPASLTLPLVGSLGATVYTDVSVTFNGSTKGLQLGQSAQYTFPSSTVGAITYTYRVVPASGTPSAVVNDLVNGVVRTLPALPVGAPFVVNTLVPLPNLPSANLPTLPPVTVTNPVPSTAPTAPVDTPVTGGQPTTAPAAPSTQQPAAPVDGTGYSYGLPSTSGQLAPLDTSAAAAFDPSRFATGDASSSRSGSGSGTGGGGVAGSYDGASVPVFGQLAGLGGSLSGSGDGVEVASDSQASSPDPALSVPALAAVVALAGVTAALVRTHLAQRASSRS</sequence>
<accession>A0A1G7XK97</accession>
<feature type="region of interest" description="Disordered" evidence="1">
    <location>
        <begin position="181"/>
        <end position="230"/>
    </location>
</feature>
<protein>
    <submittedName>
        <fullName evidence="3">Uncharacterized protein</fullName>
    </submittedName>
</protein>